<dbReference type="EMBL" id="JAGQDG010000007">
    <property type="protein sequence ID" value="MBQ0937231.1"/>
    <property type="molecule type" value="Genomic_DNA"/>
</dbReference>
<dbReference type="InterPro" id="IPR003838">
    <property type="entry name" value="ABC3_permease_C"/>
</dbReference>
<feature type="transmembrane region" description="Helical" evidence="6">
    <location>
        <begin position="816"/>
        <end position="838"/>
    </location>
</feature>
<evidence type="ECO:0000256" key="2">
    <source>
        <dbReference type="ARBA" id="ARBA00022475"/>
    </source>
</evidence>
<keyword evidence="4 6" id="KW-1133">Transmembrane helix</keyword>
<feature type="transmembrane region" description="Helical" evidence="6">
    <location>
        <begin position="732"/>
        <end position="751"/>
    </location>
</feature>
<comment type="caution">
    <text evidence="8">The sequence shown here is derived from an EMBL/GenBank/DDBJ whole genome shotgun (WGS) entry which is preliminary data.</text>
</comment>
<feature type="transmembrane region" description="Helical" evidence="6">
    <location>
        <begin position="344"/>
        <end position="364"/>
    </location>
</feature>
<proteinExistence type="predicted"/>
<evidence type="ECO:0000313" key="8">
    <source>
        <dbReference type="EMBL" id="MBQ0937231.1"/>
    </source>
</evidence>
<dbReference type="Proteomes" id="UP000672097">
    <property type="component" value="Unassembled WGS sequence"/>
</dbReference>
<feature type="transmembrane region" description="Helical" evidence="6">
    <location>
        <begin position="314"/>
        <end position="337"/>
    </location>
</feature>
<name>A0ABS5E1F0_9BURK</name>
<feature type="transmembrane region" description="Helical" evidence="6">
    <location>
        <begin position="417"/>
        <end position="437"/>
    </location>
</feature>
<dbReference type="PANTHER" id="PTHR30287">
    <property type="entry name" value="MEMBRANE COMPONENT OF PREDICTED ABC SUPERFAMILY METABOLITE UPTAKE TRANSPORTER"/>
    <property type="match status" value="1"/>
</dbReference>
<dbReference type="Pfam" id="PF02687">
    <property type="entry name" value="FtsX"/>
    <property type="match status" value="2"/>
</dbReference>
<evidence type="ECO:0000256" key="6">
    <source>
        <dbReference type="SAM" id="Phobius"/>
    </source>
</evidence>
<keyword evidence="9" id="KW-1185">Reference proteome</keyword>
<feature type="transmembrane region" description="Helical" evidence="6">
    <location>
        <begin position="38"/>
        <end position="57"/>
    </location>
</feature>
<accession>A0ABS5E1F0</accession>
<feature type="transmembrane region" description="Helical" evidence="6">
    <location>
        <begin position="443"/>
        <end position="468"/>
    </location>
</feature>
<feature type="transmembrane region" description="Helical" evidence="6">
    <location>
        <begin position="489"/>
        <end position="515"/>
    </location>
</feature>
<feature type="transmembrane region" description="Helical" evidence="6">
    <location>
        <begin position="376"/>
        <end position="396"/>
    </location>
</feature>
<evidence type="ECO:0000256" key="3">
    <source>
        <dbReference type="ARBA" id="ARBA00022692"/>
    </source>
</evidence>
<keyword evidence="3 6" id="KW-0812">Transmembrane</keyword>
<evidence type="ECO:0000259" key="7">
    <source>
        <dbReference type="Pfam" id="PF02687"/>
    </source>
</evidence>
<dbReference type="RefSeq" id="WP_210810705.1">
    <property type="nucleotide sequence ID" value="NZ_JAGQDG010000007.1"/>
</dbReference>
<sequence>MSFAAPSTPSSSSRRSPSPWQLAWRQTVLDFRAGELRLVLVAVMLAVAALTAVGFFADRLQLGLQRDAAQLLGGDLVISSDQPLPEGFVQRAQSAGLRMTQHASFPSMARAGDEQGGGTRLVALKAVDEAYPLRGALKVQAQGQTQPASLRRGPAVGQVWVEEAVLSGLGLKVGDGLWLGDARLSIAGVLTQEPDRGAGFMSFAPRVMMHRQDLATTGLVQPASRVTYRLAVVAAGSASSLERFEQWVKAEVKNKNLKGVRVENLENGRPEMRQTLERAEKFLNLVALLSALLAAVAVAVAARDFAMKRLDDCAMLRVLGLSQRSMAWAFVLEFALLALVASGLGVLAGAAVHFAFIGLLGALVPTDLPWPSGRAAYLGLGVGVALLMGFGLPTVLQLAKVPALRVMRRDVGQIRPASLAAVSAGVVALGALLMTVARDPKMGALTVGGFAVALGVFALVAWGAVLLLRKLVSEATAPRWLLLATRQVAARPGLAVLQVASLAVGLMALALLVLLRTDLVDSWRKATPPDAPNRFVINIQPDQAEAFQGLLKGAGVTGHDWYPMIRGRLVAVNGEPTGPKYAANPEARRTIDRELNLSHAAQMPTHNVLVKGQWAAPDASGLSIEEGLAQRLGVGLGDVLSFDVGGQTQEGRINSIRKVDWGSMRANFFVMFPRAEMPDVPTTYMTAFKAPATPGFDSQVGRQFPNVTVVDVSASVAQVQNVLNQVIRAVEVLFAFTVATGLMVLLATISATRDARIREAAIMRACGASSHLLGQVQRAELMGLGALAGGLASAAAMGVGAGLARWVFEFTWTASPWVPLVGMVAGAVLAGLAGWWSLREVLRRPVMQTLRQASTA</sequence>
<gene>
    <name evidence="8" type="ORF">KAK11_18035</name>
</gene>
<feature type="domain" description="ABC3 transporter permease C-terminal" evidence="7">
    <location>
        <begin position="285"/>
        <end position="401"/>
    </location>
</feature>
<feature type="transmembrane region" description="Helical" evidence="6">
    <location>
        <begin position="282"/>
        <end position="302"/>
    </location>
</feature>
<dbReference type="PANTHER" id="PTHR30287:SF1">
    <property type="entry name" value="INNER MEMBRANE PROTEIN"/>
    <property type="match status" value="1"/>
</dbReference>
<evidence type="ECO:0000256" key="4">
    <source>
        <dbReference type="ARBA" id="ARBA00022989"/>
    </source>
</evidence>
<keyword evidence="5 6" id="KW-0472">Membrane</keyword>
<keyword evidence="2" id="KW-1003">Cell membrane</keyword>
<dbReference type="InterPro" id="IPR038766">
    <property type="entry name" value="Membrane_comp_ABC_pdt"/>
</dbReference>
<organism evidence="8 9">
    <name type="scientific">Ideonella paludis</name>
    <dbReference type="NCBI Taxonomy" id="1233411"/>
    <lineage>
        <taxon>Bacteria</taxon>
        <taxon>Pseudomonadati</taxon>
        <taxon>Pseudomonadota</taxon>
        <taxon>Betaproteobacteria</taxon>
        <taxon>Burkholderiales</taxon>
        <taxon>Sphaerotilaceae</taxon>
        <taxon>Ideonella</taxon>
    </lineage>
</organism>
<reference evidence="8 9" key="1">
    <citation type="submission" date="2021-04" db="EMBL/GenBank/DDBJ databases">
        <title>The genome sequence of type strain Ideonella paludis KCTC 32238.</title>
        <authorList>
            <person name="Liu Y."/>
        </authorList>
    </citation>
    <scope>NUCLEOTIDE SEQUENCE [LARGE SCALE GENOMIC DNA]</scope>
    <source>
        <strain evidence="8 9">KCTC 32238</strain>
    </source>
</reference>
<feature type="domain" description="ABC3 transporter permease C-terminal" evidence="7">
    <location>
        <begin position="732"/>
        <end position="845"/>
    </location>
</feature>
<evidence type="ECO:0000313" key="9">
    <source>
        <dbReference type="Proteomes" id="UP000672097"/>
    </source>
</evidence>
<evidence type="ECO:0000256" key="1">
    <source>
        <dbReference type="ARBA" id="ARBA00004651"/>
    </source>
</evidence>
<protein>
    <submittedName>
        <fullName evidence="8">ABC transporter permease</fullName>
    </submittedName>
</protein>
<feature type="transmembrane region" description="Helical" evidence="6">
    <location>
        <begin position="781"/>
        <end position="804"/>
    </location>
</feature>
<evidence type="ECO:0000256" key="5">
    <source>
        <dbReference type="ARBA" id="ARBA00023136"/>
    </source>
</evidence>
<comment type="subcellular location">
    <subcellularLocation>
        <location evidence="1">Cell membrane</location>
        <topology evidence="1">Multi-pass membrane protein</topology>
    </subcellularLocation>
</comment>